<keyword evidence="3" id="KW-0804">Transcription</keyword>
<feature type="domain" description="HTH marR-type" evidence="4">
    <location>
        <begin position="13"/>
        <end position="146"/>
    </location>
</feature>
<dbReference type="RefSeq" id="WP_146803066.1">
    <property type="nucleotide sequence ID" value="NZ_BJUK01000020.1"/>
</dbReference>
<dbReference type="SMART" id="SM00347">
    <property type="entry name" value="HTH_MARR"/>
    <property type="match status" value="1"/>
</dbReference>
<keyword evidence="2" id="KW-0238">DNA-binding</keyword>
<comment type="caution">
    <text evidence="5">The sequence shown here is derived from an EMBL/GenBank/DDBJ whole genome shotgun (WGS) entry which is preliminary data.</text>
</comment>
<evidence type="ECO:0000313" key="7">
    <source>
        <dbReference type="Proteomes" id="UP000321275"/>
    </source>
</evidence>
<keyword evidence="7" id="KW-1185">Reference proteome</keyword>
<dbReference type="Gene3D" id="1.10.10.10">
    <property type="entry name" value="Winged helix-like DNA-binding domain superfamily/Winged helix DNA-binding domain"/>
    <property type="match status" value="1"/>
</dbReference>
<evidence type="ECO:0000259" key="4">
    <source>
        <dbReference type="PROSITE" id="PS50995"/>
    </source>
</evidence>
<name>A0A510X8K0_9GAMM</name>
<dbReference type="Proteomes" id="UP000321275">
    <property type="component" value="Unassembled WGS sequence"/>
</dbReference>
<dbReference type="PROSITE" id="PS50995">
    <property type="entry name" value="HTH_MARR_2"/>
    <property type="match status" value="1"/>
</dbReference>
<reference evidence="6 8" key="2">
    <citation type="submission" date="2020-12" db="EMBL/GenBank/DDBJ databases">
        <title>Draft genome sequence of Halomonas pacifica strain CARE-V15.</title>
        <authorList>
            <person name="Vignesh N."/>
            <person name="Thabitha A."/>
            <person name="Saravanan R."/>
            <person name="Manigandan V."/>
        </authorList>
    </citation>
    <scope>NUCLEOTIDE SEQUENCE [LARGE SCALE GENOMIC DNA]</scope>
    <source>
        <strain evidence="6 8">CARE-V15</strain>
    </source>
</reference>
<evidence type="ECO:0000256" key="2">
    <source>
        <dbReference type="ARBA" id="ARBA00023125"/>
    </source>
</evidence>
<evidence type="ECO:0000313" key="5">
    <source>
        <dbReference type="EMBL" id="GEK47724.1"/>
    </source>
</evidence>
<accession>A0A510X8K0</accession>
<sequence>MTDTVDGEAFSLDELLSFRLIRLTNSMNKIAAASTGEDFDLALSEWQVLACIGEAGHSSVMDIARRTRIDKGWISRASQALLGRGLIARRADPRDSRRAWLTLTEEGERLFARAVVISRARNAAYAETLSPGERLLLNELLDKVQRRVDRLAEGEATP</sequence>
<dbReference type="OrthoDB" id="8906692at2"/>
<dbReference type="InterPro" id="IPR000835">
    <property type="entry name" value="HTH_MarR-typ"/>
</dbReference>
<dbReference type="InterPro" id="IPR036390">
    <property type="entry name" value="WH_DNA-bd_sf"/>
</dbReference>
<dbReference type="Pfam" id="PF12802">
    <property type="entry name" value="MarR_2"/>
    <property type="match status" value="1"/>
</dbReference>
<dbReference type="InterPro" id="IPR052067">
    <property type="entry name" value="Metal_resp_HTH_trans_reg"/>
</dbReference>
<dbReference type="GO" id="GO:0003700">
    <property type="term" value="F:DNA-binding transcription factor activity"/>
    <property type="evidence" value="ECO:0007669"/>
    <property type="project" value="InterPro"/>
</dbReference>
<evidence type="ECO:0000313" key="8">
    <source>
        <dbReference type="Proteomes" id="UP000651738"/>
    </source>
</evidence>
<proteinExistence type="predicted"/>
<dbReference type="GO" id="GO:0003677">
    <property type="term" value="F:DNA binding"/>
    <property type="evidence" value="ECO:0007669"/>
    <property type="project" value="UniProtKB-KW"/>
</dbReference>
<evidence type="ECO:0000256" key="1">
    <source>
        <dbReference type="ARBA" id="ARBA00023015"/>
    </source>
</evidence>
<reference evidence="5 7" key="1">
    <citation type="submission" date="2019-07" db="EMBL/GenBank/DDBJ databases">
        <title>Whole genome shotgun sequence of Halomonas pacifica NBRC 102220.</title>
        <authorList>
            <person name="Hosoyama A."/>
            <person name="Uohara A."/>
            <person name="Ohji S."/>
            <person name="Ichikawa N."/>
        </authorList>
    </citation>
    <scope>NUCLEOTIDE SEQUENCE [LARGE SCALE GENOMIC DNA]</scope>
    <source>
        <strain evidence="5 7">NBRC 102220</strain>
    </source>
</reference>
<protein>
    <submittedName>
        <fullName evidence="6">Winged helix-turn-helix transcriptional regulator</fullName>
    </submittedName>
</protein>
<keyword evidence="1" id="KW-0805">Transcription regulation</keyword>
<dbReference type="AlphaFoldDB" id="A0A510X8K0"/>
<organism evidence="5 7">
    <name type="scientific">Bisbaumannia pacifica</name>
    <dbReference type="NCBI Taxonomy" id="77098"/>
    <lineage>
        <taxon>Bacteria</taxon>
        <taxon>Pseudomonadati</taxon>
        <taxon>Pseudomonadota</taxon>
        <taxon>Gammaproteobacteria</taxon>
        <taxon>Oceanospirillales</taxon>
        <taxon>Halomonadaceae</taxon>
        <taxon>Bisbaumannia</taxon>
    </lineage>
</organism>
<dbReference type="PANTHER" id="PTHR35790:SF4">
    <property type="entry name" value="HTH-TYPE TRANSCRIPTIONAL REGULATOR PCHR"/>
    <property type="match status" value="1"/>
</dbReference>
<dbReference type="InterPro" id="IPR036388">
    <property type="entry name" value="WH-like_DNA-bd_sf"/>
</dbReference>
<evidence type="ECO:0000313" key="6">
    <source>
        <dbReference type="EMBL" id="MBH8581353.1"/>
    </source>
</evidence>
<evidence type="ECO:0000256" key="3">
    <source>
        <dbReference type="ARBA" id="ARBA00023163"/>
    </source>
</evidence>
<dbReference type="EMBL" id="JAEDAF010000015">
    <property type="protein sequence ID" value="MBH8581353.1"/>
    <property type="molecule type" value="Genomic_DNA"/>
</dbReference>
<dbReference type="PANTHER" id="PTHR35790">
    <property type="entry name" value="HTH-TYPE TRANSCRIPTIONAL REGULATOR PCHR"/>
    <property type="match status" value="1"/>
</dbReference>
<dbReference type="SUPFAM" id="SSF46785">
    <property type="entry name" value="Winged helix' DNA-binding domain"/>
    <property type="match status" value="1"/>
</dbReference>
<dbReference type="Proteomes" id="UP000651738">
    <property type="component" value="Unassembled WGS sequence"/>
</dbReference>
<gene>
    <name evidence="5" type="ORF">HPA02_20070</name>
    <name evidence="6" type="ORF">I7V36_14730</name>
</gene>
<dbReference type="EMBL" id="BJUK01000020">
    <property type="protein sequence ID" value="GEK47724.1"/>
    <property type="molecule type" value="Genomic_DNA"/>
</dbReference>